<accession>A0AB34FUT3</accession>
<feature type="region of interest" description="Disordered" evidence="1">
    <location>
        <begin position="144"/>
        <end position="167"/>
    </location>
</feature>
<feature type="compositionally biased region" description="Low complexity" evidence="1">
    <location>
        <begin position="291"/>
        <end position="304"/>
    </location>
</feature>
<protein>
    <submittedName>
        <fullName evidence="2">Nucleic acid-binding, OB-fold protein</fullName>
    </submittedName>
</protein>
<dbReference type="EMBL" id="JAQHRD010000004">
    <property type="protein sequence ID" value="KAJ6442121.1"/>
    <property type="molecule type" value="Genomic_DNA"/>
</dbReference>
<dbReference type="InterPro" id="IPR012340">
    <property type="entry name" value="NA-bd_OB-fold"/>
</dbReference>
<keyword evidence="3" id="KW-1185">Reference proteome</keyword>
<evidence type="ECO:0000313" key="2">
    <source>
        <dbReference type="EMBL" id="KAJ6442121.1"/>
    </source>
</evidence>
<evidence type="ECO:0000256" key="1">
    <source>
        <dbReference type="SAM" id="MobiDB-lite"/>
    </source>
</evidence>
<feature type="region of interest" description="Disordered" evidence="1">
    <location>
        <begin position="290"/>
        <end position="309"/>
    </location>
</feature>
<dbReference type="AlphaFoldDB" id="A0AB34FUT3"/>
<organism evidence="2 3">
    <name type="scientific">Purpureocillium lavendulum</name>
    <dbReference type="NCBI Taxonomy" id="1247861"/>
    <lineage>
        <taxon>Eukaryota</taxon>
        <taxon>Fungi</taxon>
        <taxon>Dikarya</taxon>
        <taxon>Ascomycota</taxon>
        <taxon>Pezizomycotina</taxon>
        <taxon>Sordariomycetes</taxon>
        <taxon>Hypocreomycetidae</taxon>
        <taxon>Hypocreales</taxon>
        <taxon>Ophiocordycipitaceae</taxon>
        <taxon>Purpureocillium</taxon>
    </lineage>
</organism>
<dbReference type="SUPFAM" id="SSF50249">
    <property type="entry name" value="Nucleic acid-binding proteins"/>
    <property type="match status" value="1"/>
</dbReference>
<dbReference type="Gene3D" id="2.40.50.140">
    <property type="entry name" value="Nucleic acid-binding proteins"/>
    <property type="match status" value="1"/>
</dbReference>
<evidence type="ECO:0000313" key="3">
    <source>
        <dbReference type="Proteomes" id="UP001163105"/>
    </source>
</evidence>
<feature type="compositionally biased region" description="Basic and acidic residues" evidence="1">
    <location>
        <begin position="335"/>
        <end position="345"/>
    </location>
</feature>
<gene>
    <name evidence="2" type="ORF">O9K51_05674</name>
</gene>
<feature type="region of interest" description="Disordered" evidence="1">
    <location>
        <begin position="325"/>
        <end position="345"/>
    </location>
</feature>
<dbReference type="Proteomes" id="UP001163105">
    <property type="component" value="Unassembled WGS sequence"/>
</dbReference>
<proteinExistence type="predicted"/>
<comment type="caution">
    <text evidence="2">The sequence shown here is derived from an EMBL/GenBank/DDBJ whole genome shotgun (WGS) entry which is preliminary data.</text>
</comment>
<name>A0AB34FUT3_9HYPO</name>
<reference evidence="2" key="1">
    <citation type="submission" date="2023-01" db="EMBL/GenBank/DDBJ databases">
        <title>The growth and conidiation of Purpureocillium lavendulum are regulated by nitrogen source and histone H3K14 acetylation.</title>
        <authorList>
            <person name="Tang P."/>
            <person name="Han J."/>
            <person name="Zhang C."/>
            <person name="Tang P."/>
            <person name="Qi F."/>
            <person name="Zhang K."/>
            <person name="Liang L."/>
        </authorList>
    </citation>
    <scope>NUCLEOTIDE SEQUENCE</scope>
    <source>
        <strain evidence="2">YMF1.00683</strain>
    </source>
</reference>
<sequence length="345" mass="38143">MAAPKVMLLTGAPLPYKVDEASCTVSKFDAAYDHLLDIQLASTSDPEPNSSHAVWRSLPLTRQPLHTGFSQVHEFHDTAFRGSAGFFTTADVSFSDLSQLDSTRDEAEDVLTQFCEQALAEHTSMMSSQADDTVMSEETSFLTTTSSADRTGQGTMLPPPPPVPSHLSDLEDVPPAKRILALQPQTVTLNLIVGVISIAQPRTVTTRWGKTLSLVEVLVGDETATGFGVTFWIGSDADGNSGVSKLQRQDVVLMENVALHVFRDKVYGQSLRKDLTRINLLWRRDGSGYYSTRSLSKSRTTSTRPQQEKTRMVKDWVLHFVGRDPARTTRSSVRRSWDRPPDDSQ</sequence>